<accession>A0ABQ5E8G2</accession>
<evidence type="ECO:0000256" key="1">
    <source>
        <dbReference type="SAM" id="Coils"/>
    </source>
</evidence>
<feature type="coiled-coil region" evidence="1">
    <location>
        <begin position="75"/>
        <end position="116"/>
    </location>
</feature>
<dbReference type="EMBL" id="BQNB010016045">
    <property type="protein sequence ID" value="GJT47173.1"/>
    <property type="molecule type" value="Genomic_DNA"/>
</dbReference>
<keyword evidence="1" id="KW-0175">Coiled coil</keyword>
<gene>
    <name evidence="2" type="ORF">Tco_0955888</name>
</gene>
<evidence type="ECO:0000313" key="3">
    <source>
        <dbReference type="Proteomes" id="UP001151760"/>
    </source>
</evidence>
<evidence type="ECO:0000313" key="2">
    <source>
        <dbReference type="EMBL" id="GJT47173.1"/>
    </source>
</evidence>
<reference evidence="2" key="2">
    <citation type="submission" date="2022-01" db="EMBL/GenBank/DDBJ databases">
        <authorList>
            <person name="Yamashiro T."/>
            <person name="Shiraishi A."/>
            <person name="Satake H."/>
            <person name="Nakayama K."/>
        </authorList>
    </citation>
    <scope>NUCLEOTIDE SEQUENCE</scope>
</reference>
<sequence length="220" mass="24565">MNECLSMSPTLPALPDCRHIEEGESSGAMFKNLQDDYSALAETHEGCSDTVRKLVTVRQDLEHNANLYTNMFNLFKELKEEHLGCDRNVKALERERKELSVANKNQATRIQELEADCLSEPFNMAIQAGWGKGLSLGCIDKEILAVLKDTKNFDAYSIRSFILCMTNSLKLSIRSVATLHDIATRPLISDIRWPNPPSTIIDVTTVTPTSSESPYLSTTP</sequence>
<protein>
    <recommendedName>
        <fullName evidence="4">FRIGIDA-like protein</fullName>
    </recommendedName>
</protein>
<organism evidence="2 3">
    <name type="scientific">Tanacetum coccineum</name>
    <dbReference type="NCBI Taxonomy" id="301880"/>
    <lineage>
        <taxon>Eukaryota</taxon>
        <taxon>Viridiplantae</taxon>
        <taxon>Streptophyta</taxon>
        <taxon>Embryophyta</taxon>
        <taxon>Tracheophyta</taxon>
        <taxon>Spermatophyta</taxon>
        <taxon>Magnoliopsida</taxon>
        <taxon>eudicotyledons</taxon>
        <taxon>Gunneridae</taxon>
        <taxon>Pentapetalae</taxon>
        <taxon>asterids</taxon>
        <taxon>campanulids</taxon>
        <taxon>Asterales</taxon>
        <taxon>Asteraceae</taxon>
        <taxon>Asteroideae</taxon>
        <taxon>Anthemideae</taxon>
        <taxon>Anthemidinae</taxon>
        <taxon>Tanacetum</taxon>
    </lineage>
</organism>
<keyword evidence="3" id="KW-1185">Reference proteome</keyword>
<name>A0ABQ5E8G2_9ASTR</name>
<proteinExistence type="predicted"/>
<comment type="caution">
    <text evidence="2">The sequence shown here is derived from an EMBL/GenBank/DDBJ whole genome shotgun (WGS) entry which is preliminary data.</text>
</comment>
<dbReference type="Proteomes" id="UP001151760">
    <property type="component" value="Unassembled WGS sequence"/>
</dbReference>
<reference evidence="2" key="1">
    <citation type="journal article" date="2022" name="Int. J. Mol. Sci.">
        <title>Draft Genome of Tanacetum Coccineum: Genomic Comparison of Closely Related Tanacetum-Family Plants.</title>
        <authorList>
            <person name="Yamashiro T."/>
            <person name="Shiraishi A."/>
            <person name="Nakayama K."/>
            <person name="Satake H."/>
        </authorList>
    </citation>
    <scope>NUCLEOTIDE SEQUENCE</scope>
</reference>
<evidence type="ECO:0008006" key="4">
    <source>
        <dbReference type="Google" id="ProtNLM"/>
    </source>
</evidence>